<gene>
    <name evidence="3" type="ordered locus">RPE_2647</name>
</gene>
<dbReference type="PANTHER" id="PTHR30273">
    <property type="entry name" value="PERIPLASMIC SIGNAL SENSOR AND SIGMA FACTOR ACTIVATOR FECR-RELATED"/>
    <property type="match status" value="1"/>
</dbReference>
<dbReference type="EMBL" id="CP000463">
    <property type="protein sequence ID" value="ABJ06584.1"/>
    <property type="molecule type" value="Genomic_DNA"/>
</dbReference>
<dbReference type="PIRSF" id="PIRSF018266">
    <property type="entry name" value="FecR"/>
    <property type="match status" value="1"/>
</dbReference>
<dbReference type="HOGENOM" id="CLU_050192_0_1_5"/>
<protein>
    <submittedName>
        <fullName evidence="3">Putative FecR</fullName>
    </submittedName>
</protein>
<accession>Q07NA0</accession>
<feature type="domain" description="FecR protein" evidence="1">
    <location>
        <begin position="122"/>
        <end position="214"/>
    </location>
</feature>
<dbReference type="Gene3D" id="3.55.50.30">
    <property type="match status" value="1"/>
</dbReference>
<evidence type="ECO:0000259" key="2">
    <source>
        <dbReference type="Pfam" id="PF16220"/>
    </source>
</evidence>
<proteinExistence type="predicted"/>
<dbReference type="Pfam" id="PF04773">
    <property type="entry name" value="FecR"/>
    <property type="match status" value="1"/>
</dbReference>
<dbReference type="OrthoDB" id="636724at2"/>
<dbReference type="PANTHER" id="PTHR30273:SF2">
    <property type="entry name" value="PROTEIN FECR"/>
    <property type="match status" value="1"/>
</dbReference>
<dbReference type="KEGG" id="rpe:RPE_2647"/>
<evidence type="ECO:0000313" key="3">
    <source>
        <dbReference type="EMBL" id="ABJ06584.1"/>
    </source>
</evidence>
<dbReference type="STRING" id="316055.RPE_2647"/>
<dbReference type="GO" id="GO:0016989">
    <property type="term" value="F:sigma factor antagonist activity"/>
    <property type="evidence" value="ECO:0007669"/>
    <property type="project" value="TreeGrafter"/>
</dbReference>
<sequence>MTNDANQEVDLLKREARRWVRQLVSGEATTVDAEALRRWRKQSVAHDAAFSEEVRVWQHLGEGGRAFVTMHGNPVWPGRTVGSTTRRALLVGGGALAASVAATAVVKPPLDLWPSLEELRADYRTSTGEQRQVSIADVTVQLNTQTAITVNGDTDSGPGVRLISGQASFAMPERTSRALTVLAANGRIVAERARFDVRCLAEQTSVTCVAGVVEVTAGERSTTVGQGQQIVYDGNGLRAAAAADLTEATSWQDGFIVFRGTALSDAVAEINRYRPGRVMVLNAALGQKTISGRFRTERMDDVLSWIARATGANRRTLPGGIVLLS</sequence>
<organism evidence="3">
    <name type="scientific">Rhodopseudomonas palustris (strain BisA53)</name>
    <dbReference type="NCBI Taxonomy" id="316055"/>
    <lineage>
        <taxon>Bacteria</taxon>
        <taxon>Pseudomonadati</taxon>
        <taxon>Pseudomonadota</taxon>
        <taxon>Alphaproteobacteria</taxon>
        <taxon>Hyphomicrobiales</taxon>
        <taxon>Nitrobacteraceae</taxon>
        <taxon>Rhodopseudomonas</taxon>
    </lineage>
</organism>
<evidence type="ECO:0000259" key="1">
    <source>
        <dbReference type="Pfam" id="PF04773"/>
    </source>
</evidence>
<reference evidence="3" key="1">
    <citation type="submission" date="2006-09" db="EMBL/GenBank/DDBJ databases">
        <title>Complete sequence of Rhodopseudomonas palustris BisA53.</title>
        <authorList>
            <consortium name="US DOE Joint Genome Institute"/>
            <person name="Copeland A."/>
            <person name="Lucas S."/>
            <person name="Lapidus A."/>
            <person name="Barry K."/>
            <person name="Detter J.C."/>
            <person name="Glavina del Rio T."/>
            <person name="Hammon N."/>
            <person name="Israni S."/>
            <person name="Dalin E."/>
            <person name="Tice H."/>
            <person name="Pitluck S."/>
            <person name="Chain P."/>
            <person name="Malfatti S."/>
            <person name="Shin M."/>
            <person name="Vergez L."/>
            <person name="Schmutz J."/>
            <person name="Larimer F."/>
            <person name="Land M."/>
            <person name="Hauser L."/>
            <person name="Pelletier D.A."/>
            <person name="Kyrpides N."/>
            <person name="Kim E."/>
            <person name="Harwood C.S."/>
            <person name="Oda Y."/>
            <person name="Richardson P."/>
        </authorList>
    </citation>
    <scope>NUCLEOTIDE SEQUENCE [LARGE SCALE GENOMIC DNA]</scope>
    <source>
        <strain evidence="3">BisA53</strain>
    </source>
</reference>
<dbReference type="InterPro" id="IPR012373">
    <property type="entry name" value="Ferrdict_sens_TM"/>
</dbReference>
<dbReference type="eggNOG" id="COG3712">
    <property type="taxonomic scope" value="Bacteria"/>
</dbReference>
<dbReference type="Pfam" id="PF16220">
    <property type="entry name" value="DUF4880"/>
    <property type="match status" value="1"/>
</dbReference>
<feature type="domain" description="FecR N-terminal" evidence="2">
    <location>
        <begin position="14"/>
        <end position="52"/>
    </location>
</feature>
<dbReference type="InterPro" id="IPR032623">
    <property type="entry name" value="FecR_N"/>
</dbReference>
<dbReference type="InterPro" id="IPR006860">
    <property type="entry name" value="FecR"/>
</dbReference>
<dbReference type="AlphaFoldDB" id="Q07NA0"/>
<dbReference type="Gene3D" id="2.60.120.1440">
    <property type="match status" value="1"/>
</dbReference>
<name>Q07NA0_RHOP5</name>